<comment type="function">
    <text evidence="4">Located on the platform of the 30S subunit, it bridges several disparate RNA helices of the 16S rRNA. Forms part of the Shine-Dalgarno cleft in the 70S ribosome.</text>
</comment>
<proteinExistence type="inferred from homology"/>
<evidence type="ECO:0000256" key="4">
    <source>
        <dbReference type="HAMAP-Rule" id="MF_01310"/>
    </source>
</evidence>
<dbReference type="SUPFAM" id="SSF53137">
    <property type="entry name" value="Translational machinery components"/>
    <property type="match status" value="1"/>
</dbReference>
<dbReference type="GO" id="GO:0005840">
    <property type="term" value="C:ribosome"/>
    <property type="evidence" value="ECO:0007669"/>
    <property type="project" value="UniProtKB-KW"/>
</dbReference>
<dbReference type="GO" id="GO:1990904">
    <property type="term" value="C:ribonucleoprotein complex"/>
    <property type="evidence" value="ECO:0007669"/>
    <property type="project" value="UniProtKB-KW"/>
</dbReference>
<keyword evidence="6" id="KW-1185">Reference proteome</keyword>
<keyword evidence="3 4" id="KW-0687">Ribonucleoprotein</keyword>
<name>A0A8J3MQ45_9RICK</name>
<evidence type="ECO:0000313" key="6">
    <source>
        <dbReference type="Proteomes" id="UP000637906"/>
    </source>
</evidence>
<dbReference type="AlphaFoldDB" id="A0A8J3MQ45"/>
<dbReference type="PANTHER" id="PTHR11759">
    <property type="entry name" value="40S RIBOSOMAL PROTEIN S14/30S RIBOSOMAL PROTEIN S11"/>
    <property type="match status" value="1"/>
</dbReference>
<evidence type="ECO:0000313" key="5">
    <source>
        <dbReference type="EMBL" id="GHM59172.1"/>
    </source>
</evidence>
<dbReference type="GO" id="GO:0019843">
    <property type="term" value="F:rRNA binding"/>
    <property type="evidence" value="ECO:0007669"/>
    <property type="project" value="UniProtKB-UniRule"/>
</dbReference>
<dbReference type="EMBL" id="BNGU01000004">
    <property type="protein sequence ID" value="GHM59172.1"/>
    <property type="molecule type" value="Genomic_DNA"/>
</dbReference>
<dbReference type="Gene3D" id="3.30.420.80">
    <property type="entry name" value="Ribosomal protein S11"/>
    <property type="match status" value="1"/>
</dbReference>
<evidence type="ECO:0000256" key="2">
    <source>
        <dbReference type="ARBA" id="ARBA00022980"/>
    </source>
</evidence>
<dbReference type="PIRSF" id="PIRSF002131">
    <property type="entry name" value="Ribosomal_S11"/>
    <property type="match status" value="1"/>
</dbReference>
<dbReference type="Pfam" id="PF00411">
    <property type="entry name" value="Ribosomal_S11"/>
    <property type="match status" value="1"/>
</dbReference>
<accession>A0A8J3MQ45</accession>
<gene>
    <name evidence="4 5" type="primary">rpsK</name>
    <name evidence="5" type="ORF">sL5_01650</name>
</gene>
<dbReference type="HAMAP" id="MF_01310">
    <property type="entry name" value="Ribosomal_uS11"/>
    <property type="match status" value="1"/>
</dbReference>
<protein>
    <recommendedName>
        <fullName evidence="4">Small ribosomal subunit protein uS11</fullName>
    </recommendedName>
</protein>
<dbReference type="Proteomes" id="UP000637906">
    <property type="component" value="Unassembled WGS sequence"/>
</dbReference>
<evidence type="ECO:0000256" key="3">
    <source>
        <dbReference type="ARBA" id="ARBA00023274"/>
    </source>
</evidence>
<sequence>MIEVLKKKSVAIKKEKVIDGIAYVLVTFNNYKIVIANAIDKRVIKYTSAGVHGFKGTKKSTPYAGNTTAESIAKSAVEDGMKTLHVVMSGAGLSIGPSKDGIVKAMESAGLSIISIKYKTCVPHNGPRLRKKRRV</sequence>
<dbReference type="GO" id="GO:0006412">
    <property type="term" value="P:translation"/>
    <property type="evidence" value="ECO:0007669"/>
    <property type="project" value="UniProtKB-UniRule"/>
</dbReference>
<dbReference type="GO" id="GO:0003735">
    <property type="term" value="F:structural constituent of ribosome"/>
    <property type="evidence" value="ECO:0007669"/>
    <property type="project" value="InterPro"/>
</dbReference>
<keyword evidence="2 4" id="KW-0689">Ribosomal protein</keyword>
<dbReference type="InterPro" id="IPR001971">
    <property type="entry name" value="Ribosomal_uS11"/>
</dbReference>
<comment type="caution">
    <text evidence="5">The sequence shown here is derived from an EMBL/GenBank/DDBJ whole genome shotgun (WGS) entry which is preliminary data.</text>
</comment>
<reference evidence="5 6" key="1">
    <citation type="journal article" date="2021" name="Microb. Ecol.">
        <title>Candidatus Mesenet longicola: Novel Endosymbionts of Brontispa longissima that Induce Cytoplasmic Incompatibility.</title>
        <authorList>
            <person name="Takano S."/>
            <person name="Gotoh Y."/>
            <person name="Hayashi T."/>
        </authorList>
    </citation>
    <scope>NUCLEOTIDE SEQUENCE [LARGE SCALE GENOMIC DNA]</scope>
    <source>
        <strain evidence="5">L5</strain>
    </source>
</reference>
<keyword evidence="4" id="KW-0699">rRNA-binding</keyword>
<evidence type="ECO:0000256" key="1">
    <source>
        <dbReference type="ARBA" id="ARBA00006194"/>
    </source>
</evidence>
<comment type="similarity">
    <text evidence="1 4">Belongs to the universal ribosomal protein uS11 family.</text>
</comment>
<comment type="subunit">
    <text evidence="4">Part of the 30S ribosomal subunit. Interacts with proteins S7 and S18. Binds to IF-3.</text>
</comment>
<keyword evidence="4" id="KW-0694">RNA-binding</keyword>
<dbReference type="InterPro" id="IPR036967">
    <property type="entry name" value="Ribosomal_uS11_sf"/>
</dbReference>
<organism evidence="5 6">
    <name type="scientific">Candidatus Mesenet longicola</name>
    <dbReference type="NCBI Taxonomy" id="1892558"/>
    <lineage>
        <taxon>Bacteria</taxon>
        <taxon>Pseudomonadati</taxon>
        <taxon>Pseudomonadota</taxon>
        <taxon>Alphaproteobacteria</taxon>
        <taxon>Rickettsiales</taxon>
        <taxon>Anaplasmataceae</taxon>
        <taxon>Candidatus Mesenet</taxon>
    </lineage>
</organism>